<evidence type="ECO:0000256" key="8">
    <source>
        <dbReference type="ARBA" id="ARBA00022989"/>
    </source>
</evidence>
<dbReference type="InterPro" id="IPR055270">
    <property type="entry name" value="Glyco_tran_10_C"/>
</dbReference>
<sequence length="331" mass="39312">MGEGQEGFISRNCSYTNCFVTSNRTYLGDYTKFDVIAFAGPEVRFMQTPGYPDRLPEKRSQHQRYVFASIESAENYPVCSDKFNGFFNWTWTYRLESEAKWGYIVIRDAQNNIIGPKTNMNWLKTDQMDVVGDDIKEKLRKKTKAVAWFVSNCVSRSRREKFASVLGIWLAKYDLEIDIYGECGNLKCSRDNEEECDKMIERDYYFYLSFENSFAEDYVTEKLLHPLKYLAVPIVYGGANYSRFMPENIYLDARELGPQKLANKINELIENPDLYAEYFRWKKYYSYHRRSENIETDDYCGFCSLLNDEKFVKKTSIYEDFRKWWDPPYRC</sequence>
<proteinExistence type="inferred from homology"/>
<keyword evidence="7" id="KW-0735">Signal-anchor</keyword>
<evidence type="ECO:0000256" key="1">
    <source>
        <dbReference type="ARBA" id="ARBA00004447"/>
    </source>
</evidence>
<evidence type="ECO:0000256" key="2">
    <source>
        <dbReference type="ARBA" id="ARBA00004922"/>
    </source>
</evidence>
<dbReference type="FunCoup" id="A0A212FDW4">
    <property type="interactions" value="29"/>
</dbReference>
<comment type="caution">
    <text evidence="15">The sequence shown here is derived from an EMBL/GenBank/DDBJ whole genome shotgun (WGS) entry which is preliminary data.</text>
</comment>
<dbReference type="EC" id="2.4.1.-" evidence="12"/>
<dbReference type="GO" id="GO:0008417">
    <property type="term" value="F:fucosyltransferase activity"/>
    <property type="evidence" value="ECO:0007669"/>
    <property type="project" value="InterPro"/>
</dbReference>
<evidence type="ECO:0000256" key="5">
    <source>
        <dbReference type="ARBA" id="ARBA00022679"/>
    </source>
</evidence>
<dbReference type="EMBL" id="AGBW02008995">
    <property type="protein sequence ID" value="OWR51946.1"/>
    <property type="molecule type" value="Genomic_DNA"/>
</dbReference>
<dbReference type="Pfam" id="PF00852">
    <property type="entry name" value="Glyco_transf_10"/>
    <property type="match status" value="1"/>
</dbReference>
<feature type="domain" description="Fucosyltransferase N-terminal" evidence="14">
    <location>
        <begin position="11"/>
        <end position="103"/>
    </location>
</feature>
<dbReference type="Proteomes" id="UP000007151">
    <property type="component" value="Unassembled WGS sequence"/>
</dbReference>
<keyword evidence="8" id="KW-1133">Transmembrane helix</keyword>
<comment type="pathway">
    <text evidence="2">Protein modification; protein glycosylation.</text>
</comment>
<keyword evidence="5 12" id="KW-0808">Transferase</keyword>
<dbReference type="Gene3D" id="3.40.50.11660">
    <property type="entry name" value="Glycosyl transferase family 10, C-terminal domain"/>
    <property type="match status" value="1"/>
</dbReference>
<name>A0A212FDW4_DANPL</name>
<comment type="similarity">
    <text evidence="3 12">Belongs to the glycosyltransferase 10 family.</text>
</comment>
<evidence type="ECO:0000256" key="4">
    <source>
        <dbReference type="ARBA" id="ARBA00022676"/>
    </source>
</evidence>
<dbReference type="eggNOG" id="KOG2619">
    <property type="taxonomic scope" value="Eukaryota"/>
</dbReference>
<evidence type="ECO:0000259" key="13">
    <source>
        <dbReference type="Pfam" id="PF00852"/>
    </source>
</evidence>
<dbReference type="InParanoid" id="A0A212FDW4"/>
<protein>
    <recommendedName>
        <fullName evidence="12">Fucosyltransferase</fullName>
        <ecNumber evidence="12">2.4.1.-</ecNumber>
    </recommendedName>
</protein>
<keyword evidence="6 12" id="KW-0812">Transmembrane</keyword>
<evidence type="ECO:0000256" key="12">
    <source>
        <dbReference type="RuleBase" id="RU003832"/>
    </source>
</evidence>
<keyword evidence="16" id="KW-1185">Reference proteome</keyword>
<keyword evidence="9 12" id="KW-0333">Golgi apparatus</keyword>
<evidence type="ECO:0000256" key="3">
    <source>
        <dbReference type="ARBA" id="ARBA00008919"/>
    </source>
</evidence>
<evidence type="ECO:0000313" key="15">
    <source>
        <dbReference type="EMBL" id="OWR51946.1"/>
    </source>
</evidence>
<evidence type="ECO:0000256" key="10">
    <source>
        <dbReference type="ARBA" id="ARBA00023136"/>
    </source>
</evidence>
<evidence type="ECO:0000259" key="14">
    <source>
        <dbReference type="Pfam" id="PF17039"/>
    </source>
</evidence>
<dbReference type="STRING" id="278856.A0A212FDW4"/>
<organism evidence="15 16">
    <name type="scientific">Danaus plexippus plexippus</name>
    <dbReference type="NCBI Taxonomy" id="278856"/>
    <lineage>
        <taxon>Eukaryota</taxon>
        <taxon>Metazoa</taxon>
        <taxon>Ecdysozoa</taxon>
        <taxon>Arthropoda</taxon>
        <taxon>Hexapoda</taxon>
        <taxon>Insecta</taxon>
        <taxon>Pterygota</taxon>
        <taxon>Neoptera</taxon>
        <taxon>Endopterygota</taxon>
        <taxon>Lepidoptera</taxon>
        <taxon>Glossata</taxon>
        <taxon>Ditrysia</taxon>
        <taxon>Papilionoidea</taxon>
        <taxon>Nymphalidae</taxon>
        <taxon>Danainae</taxon>
        <taxon>Danaini</taxon>
        <taxon>Danaina</taxon>
        <taxon>Danaus</taxon>
        <taxon>Danaus</taxon>
    </lineage>
</organism>
<evidence type="ECO:0000256" key="7">
    <source>
        <dbReference type="ARBA" id="ARBA00022968"/>
    </source>
</evidence>
<dbReference type="SUPFAM" id="SSF53756">
    <property type="entry name" value="UDP-Glycosyltransferase/glycogen phosphorylase"/>
    <property type="match status" value="1"/>
</dbReference>
<reference evidence="15 16" key="1">
    <citation type="journal article" date="2011" name="Cell">
        <title>The monarch butterfly genome yields insights into long-distance migration.</title>
        <authorList>
            <person name="Zhan S."/>
            <person name="Merlin C."/>
            <person name="Boore J.L."/>
            <person name="Reppert S.M."/>
        </authorList>
    </citation>
    <scope>NUCLEOTIDE SEQUENCE [LARGE SCALE GENOMIC DNA]</scope>
    <source>
        <strain evidence="15">F-2</strain>
    </source>
</reference>
<dbReference type="PANTHER" id="PTHR48438:SF1">
    <property type="entry name" value="ALPHA-(1,3)-FUCOSYLTRANSFERASE C-RELATED"/>
    <property type="match status" value="1"/>
</dbReference>
<evidence type="ECO:0000313" key="16">
    <source>
        <dbReference type="Proteomes" id="UP000007151"/>
    </source>
</evidence>
<keyword evidence="11" id="KW-0325">Glycoprotein</keyword>
<dbReference type="GO" id="GO:0032580">
    <property type="term" value="C:Golgi cisterna membrane"/>
    <property type="evidence" value="ECO:0007669"/>
    <property type="project" value="UniProtKB-SubCell"/>
</dbReference>
<evidence type="ECO:0000256" key="9">
    <source>
        <dbReference type="ARBA" id="ARBA00023034"/>
    </source>
</evidence>
<evidence type="ECO:0000256" key="6">
    <source>
        <dbReference type="ARBA" id="ARBA00022692"/>
    </source>
</evidence>
<dbReference type="Pfam" id="PF17039">
    <property type="entry name" value="Glyco_tran_10_N"/>
    <property type="match status" value="1"/>
</dbReference>
<keyword evidence="4 12" id="KW-0328">Glycosyltransferase</keyword>
<dbReference type="InterPro" id="IPR001503">
    <property type="entry name" value="Glyco_trans_10"/>
</dbReference>
<dbReference type="AlphaFoldDB" id="A0A212FDW4"/>
<dbReference type="InterPro" id="IPR038577">
    <property type="entry name" value="GT10-like_C_sf"/>
</dbReference>
<feature type="domain" description="Fucosyltransferase C-terminal" evidence="13">
    <location>
        <begin position="140"/>
        <end position="324"/>
    </location>
</feature>
<accession>A0A212FDW4</accession>
<dbReference type="KEGG" id="dpl:KGM_205740"/>
<dbReference type="PANTHER" id="PTHR48438">
    <property type="entry name" value="ALPHA-(1,3)-FUCOSYLTRANSFERASE C-RELATED"/>
    <property type="match status" value="1"/>
</dbReference>
<dbReference type="InterPro" id="IPR031481">
    <property type="entry name" value="Glyco_tran_10_N"/>
</dbReference>
<dbReference type="UniPathway" id="UPA00378"/>
<gene>
    <name evidence="15" type="ORF">KGM_205740</name>
</gene>
<evidence type="ECO:0000256" key="11">
    <source>
        <dbReference type="ARBA" id="ARBA00023180"/>
    </source>
</evidence>
<comment type="subcellular location">
    <subcellularLocation>
        <location evidence="1 12">Golgi apparatus</location>
        <location evidence="1 12">Golgi stack membrane</location>
        <topology evidence="1 12">Single-pass type II membrane protein</topology>
    </subcellularLocation>
</comment>
<keyword evidence="10" id="KW-0472">Membrane</keyword>